<dbReference type="EMBL" id="MKHE01000007">
    <property type="protein sequence ID" value="OWK13459.1"/>
    <property type="molecule type" value="Genomic_DNA"/>
</dbReference>
<dbReference type="PANTHER" id="PTHR10374:SF30">
    <property type="entry name" value="LACTOYLGLUTATHIONE LYASE"/>
    <property type="match status" value="1"/>
</dbReference>
<dbReference type="AlphaFoldDB" id="A0A212D5F0"/>
<dbReference type="InterPro" id="IPR004360">
    <property type="entry name" value="Glyas_Fos-R_dOase_dom"/>
</dbReference>
<dbReference type="Pfam" id="PF00903">
    <property type="entry name" value="Glyoxalase"/>
    <property type="match status" value="1"/>
</dbReference>
<feature type="region of interest" description="Disordered" evidence="1">
    <location>
        <begin position="23"/>
        <end position="42"/>
    </location>
</feature>
<feature type="compositionally biased region" description="Low complexity" evidence="1">
    <location>
        <begin position="26"/>
        <end position="40"/>
    </location>
</feature>
<dbReference type="SUPFAM" id="SSF54593">
    <property type="entry name" value="Glyoxalase/Bleomycin resistance protein/Dihydroxybiphenyl dioxygenase"/>
    <property type="match status" value="1"/>
</dbReference>
<evidence type="ECO:0000313" key="4">
    <source>
        <dbReference type="Proteomes" id="UP000242450"/>
    </source>
</evidence>
<dbReference type="Gene3D" id="3.10.180.10">
    <property type="entry name" value="2,3-Dihydroxybiphenyl 1,2-Dioxygenase, domain 1"/>
    <property type="match status" value="1"/>
</dbReference>
<dbReference type="Proteomes" id="UP000242450">
    <property type="component" value="Chromosome 7"/>
</dbReference>
<accession>A0A212D5F0</accession>
<gene>
    <name evidence="3" type="ORF">Celaphus_00014264</name>
</gene>
<dbReference type="InterPro" id="IPR029068">
    <property type="entry name" value="Glyas_Bleomycin-R_OHBP_Dase"/>
</dbReference>
<proteinExistence type="predicted"/>
<name>A0A212D5F0_CEREH</name>
<evidence type="ECO:0000313" key="3">
    <source>
        <dbReference type="EMBL" id="OWK13459.1"/>
    </source>
</evidence>
<dbReference type="PANTHER" id="PTHR10374">
    <property type="entry name" value="LACTOYLGLUTATHIONE LYASE GLYOXALASE I"/>
    <property type="match status" value="1"/>
</dbReference>
<comment type="caution">
    <text evidence="3">The sequence shown here is derived from an EMBL/GenBank/DDBJ whole genome shotgun (WGS) entry which is preliminary data.</text>
</comment>
<organism evidence="3 4">
    <name type="scientific">Cervus elaphus hippelaphus</name>
    <name type="common">European red deer</name>
    <dbReference type="NCBI Taxonomy" id="46360"/>
    <lineage>
        <taxon>Eukaryota</taxon>
        <taxon>Metazoa</taxon>
        <taxon>Chordata</taxon>
        <taxon>Craniata</taxon>
        <taxon>Vertebrata</taxon>
        <taxon>Euteleostomi</taxon>
        <taxon>Mammalia</taxon>
        <taxon>Eutheria</taxon>
        <taxon>Laurasiatheria</taxon>
        <taxon>Artiodactyla</taxon>
        <taxon>Ruminantia</taxon>
        <taxon>Pecora</taxon>
        <taxon>Cervidae</taxon>
        <taxon>Cervinae</taxon>
        <taxon>Cervus</taxon>
    </lineage>
</organism>
<evidence type="ECO:0000256" key="1">
    <source>
        <dbReference type="SAM" id="MobiDB-lite"/>
    </source>
</evidence>
<protein>
    <submittedName>
        <fullName evidence="3">GLO1</fullName>
    </submittedName>
</protein>
<sequence>MSVGGRSIPGDLDIAVRPWQNHSVHPAASRTRPPSAAAASQIPAGRISSCRRRCCELGILGSPRGFGHIEIAVPDVHGACKRFEKLGVQCVKKPDDGKMKGLAFIHNPDGVWSEIWNPNRMITVI</sequence>
<keyword evidence="4" id="KW-1185">Reference proteome</keyword>
<dbReference type="OrthoDB" id="16820at2759"/>
<feature type="domain" description="Glyoxalase/fosfomycin resistance/dioxygenase" evidence="2">
    <location>
        <begin position="34"/>
        <end position="115"/>
    </location>
</feature>
<evidence type="ECO:0000259" key="2">
    <source>
        <dbReference type="Pfam" id="PF00903"/>
    </source>
</evidence>
<reference evidence="3 4" key="1">
    <citation type="journal article" date="2018" name="Mol. Genet. Genomics">
        <title>The red deer Cervus elaphus genome CerEla1.0: sequencing, annotating, genes, and chromosomes.</title>
        <authorList>
            <person name="Bana N.A."/>
            <person name="Nyiri A."/>
            <person name="Nagy J."/>
            <person name="Frank K."/>
            <person name="Nagy T."/>
            <person name="Steger V."/>
            <person name="Schiller M."/>
            <person name="Lakatos P."/>
            <person name="Sugar L."/>
            <person name="Horn P."/>
            <person name="Barta E."/>
            <person name="Orosz L."/>
        </authorList>
    </citation>
    <scope>NUCLEOTIDE SEQUENCE [LARGE SCALE GENOMIC DNA]</scope>
    <source>
        <strain evidence="3">Hungarian</strain>
    </source>
</reference>